<dbReference type="GO" id="GO:0003697">
    <property type="term" value="F:single-stranded DNA binding"/>
    <property type="evidence" value="ECO:0007669"/>
    <property type="project" value="TreeGrafter"/>
</dbReference>
<dbReference type="Proteomes" id="UP001153737">
    <property type="component" value="Chromosome 12"/>
</dbReference>
<comment type="subcellular location">
    <subcellularLocation>
        <location evidence="1">Nucleus</location>
    </subcellularLocation>
</comment>
<dbReference type="GO" id="GO:0000724">
    <property type="term" value="P:double-strand break repair via homologous recombination"/>
    <property type="evidence" value="ECO:0007669"/>
    <property type="project" value="TreeGrafter"/>
</dbReference>
<dbReference type="Gene3D" id="3.40.50.300">
    <property type="entry name" value="P-loop containing nucleotide triphosphate hydrolases"/>
    <property type="match status" value="1"/>
</dbReference>
<dbReference type="InterPro" id="IPR020588">
    <property type="entry name" value="RecA_ATP-bd"/>
</dbReference>
<evidence type="ECO:0000256" key="1">
    <source>
        <dbReference type="ARBA" id="ARBA00004123"/>
    </source>
</evidence>
<dbReference type="Pfam" id="PF08423">
    <property type="entry name" value="Rad51"/>
    <property type="match status" value="1"/>
</dbReference>
<dbReference type="PANTHER" id="PTHR46457">
    <property type="entry name" value="DNA REPAIR PROTEIN RAD51 HOMOLOG 4"/>
    <property type="match status" value="1"/>
</dbReference>
<reference evidence="4" key="1">
    <citation type="submission" date="2022-01" db="EMBL/GenBank/DDBJ databases">
        <authorList>
            <person name="King R."/>
        </authorList>
    </citation>
    <scope>NUCLEOTIDE SEQUENCE</scope>
</reference>
<sequence>MLLLSEGLHSSLDNSILKLLSNKNISTVLDFLHSDSKVIEKATPLIFREILNIKKELLKIYSIKPENAYHYYQFILLNCAIIQTGIESLDNLLEGGLFTGNIYEICGLPATGKTLFCLTLLKNVATSLESVYYLDTKYDFQALKLKQMYSHLSKVKLVESMNHIMVKRTNTKQDLLNSLLEIKKIISSGRNIKLLIIDSLPALCFQSNDHNEQNSFLNEMVNNLHYLAVKCNIVIIVTNLITLWNEGDFTNKDVMKERVACGSYWYNIPNSRLKFHKEGNKSTITLMKSIKIMPKVPHCEAKITDEGFI</sequence>
<reference evidence="4" key="2">
    <citation type="submission" date="2022-10" db="EMBL/GenBank/DDBJ databases">
        <authorList>
            <consortium name="ENA_rothamsted_submissions"/>
            <consortium name="culmorum"/>
            <person name="King R."/>
        </authorList>
    </citation>
    <scope>NUCLEOTIDE SEQUENCE</scope>
</reference>
<dbReference type="GO" id="GO:0005524">
    <property type="term" value="F:ATP binding"/>
    <property type="evidence" value="ECO:0007669"/>
    <property type="project" value="InterPro"/>
</dbReference>
<feature type="domain" description="RecA family profile 1" evidence="3">
    <location>
        <begin position="78"/>
        <end position="241"/>
    </location>
</feature>
<dbReference type="GO" id="GO:0042148">
    <property type="term" value="P:DNA strand invasion"/>
    <property type="evidence" value="ECO:0007669"/>
    <property type="project" value="TreeGrafter"/>
</dbReference>
<dbReference type="InterPro" id="IPR048943">
    <property type="entry name" value="RAD51D_N"/>
</dbReference>
<name>A0A9P0DF21_PHACE</name>
<gene>
    <name evidence="4" type="ORF">PHAECO_LOCUS3268</name>
</gene>
<keyword evidence="5" id="KW-1185">Reference proteome</keyword>
<protein>
    <recommendedName>
        <fullName evidence="3">RecA family profile 1 domain-containing protein</fullName>
    </recommendedName>
</protein>
<dbReference type="GO" id="GO:0140664">
    <property type="term" value="F:ATP-dependent DNA damage sensor activity"/>
    <property type="evidence" value="ECO:0007669"/>
    <property type="project" value="InterPro"/>
</dbReference>
<dbReference type="GO" id="GO:0000723">
    <property type="term" value="P:telomere maintenance"/>
    <property type="evidence" value="ECO:0007669"/>
    <property type="project" value="TreeGrafter"/>
</dbReference>
<dbReference type="InterPro" id="IPR013632">
    <property type="entry name" value="Rad51_C"/>
</dbReference>
<dbReference type="PROSITE" id="PS50162">
    <property type="entry name" value="RECA_2"/>
    <property type="match status" value="1"/>
</dbReference>
<dbReference type="GO" id="GO:0033063">
    <property type="term" value="C:Rad51B-Rad51C-Rad51D-XRCC2 complex"/>
    <property type="evidence" value="ECO:0007669"/>
    <property type="project" value="TreeGrafter"/>
</dbReference>
<dbReference type="Pfam" id="PF21794">
    <property type="entry name" value="RAD51D_N"/>
    <property type="match status" value="1"/>
</dbReference>
<evidence type="ECO:0000256" key="2">
    <source>
        <dbReference type="ARBA" id="ARBA00023242"/>
    </source>
</evidence>
<organism evidence="4 5">
    <name type="scientific">Phaedon cochleariae</name>
    <name type="common">Mustard beetle</name>
    <dbReference type="NCBI Taxonomy" id="80249"/>
    <lineage>
        <taxon>Eukaryota</taxon>
        <taxon>Metazoa</taxon>
        <taxon>Ecdysozoa</taxon>
        <taxon>Arthropoda</taxon>
        <taxon>Hexapoda</taxon>
        <taxon>Insecta</taxon>
        <taxon>Pterygota</taxon>
        <taxon>Neoptera</taxon>
        <taxon>Endopterygota</taxon>
        <taxon>Coleoptera</taxon>
        <taxon>Polyphaga</taxon>
        <taxon>Cucujiformia</taxon>
        <taxon>Chrysomeloidea</taxon>
        <taxon>Chrysomelidae</taxon>
        <taxon>Chrysomelinae</taxon>
        <taxon>Chrysomelini</taxon>
        <taxon>Phaedon</taxon>
    </lineage>
</organism>
<proteinExistence type="predicted"/>
<dbReference type="OrthoDB" id="336321at2759"/>
<dbReference type="GO" id="GO:0005815">
    <property type="term" value="C:microtubule organizing center"/>
    <property type="evidence" value="ECO:0007669"/>
    <property type="project" value="TreeGrafter"/>
</dbReference>
<dbReference type="AlphaFoldDB" id="A0A9P0DF21"/>
<dbReference type="GO" id="GO:0007131">
    <property type="term" value="P:reciprocal meiotic recombination"/>
    <property type="evidence" value="ECO:0007669"/>
    <property type="project" value="TreeGrafter"/>
</dbReference>
<accession>A0A9P0DF21</accession>
<dbReference type="SUPFAM" id="SSF52540">
    <property type="entry name" value="P-loop containing nucleoside triphosphate hydrolases"/>
    <property type="match status" value="1"/>
</dbReference>
<dbReference type="PANTHER" id="PTHR46457:SF1">
    <property type="entry name" value="DNA REPAIR PROTEIN RAD51 HOMOLOG 4"/>
    <property type="match status" value="1"/>
</dbReference>
<evidence type="ECO:0000259" key="3">
    <source>
        <dbReference type="PROSITE" id="PS50162"/>
    </source>
</evidence>
<dbReference type="InterPro" id="IPR051988">
    <property type="entry name" value="HRR_RAD51_Paralog"/>
</dbReference>
<dbReference type="EMBL" id="OU896718">
    <property type="protein sequence ID" value="CAH1118891.1"/>
    <property type="molecule type" value="Genomic_DNA"/>
</dbReference>
<evidence type="ECO:0000313" key="4">
    <source>
        <dbReference type="EMBL" id="CAH1118891.1"/>
    </source>
</evidence>
<keyword evidence="2" id="KW-0539">Nucleus</keyword>
<dbReference type="InterPro" id="IPR027417">
    <property type="entry name" value="P-loop_NTPase"/>
</dbReference>
<dbReference type="GO" id="GO:0005657">
    <property type="term" value="C:replication fork"/>
    <property type="evidence" value="ECO:0007669"/>
    <property type="project" value="TreeGrafter"/>
</dbReference>
<evidence type="ECO:0000313" key="5">
    <source>
        <dbReference type="Proteomes" id="UP001153737"/>
    </source>
</evidence>
<dbReference type="GO" id="GO:0000400">
    <property type="term" value="F:four-way junction DNA binding"/>
    <property type="evidence" value="ECO:0007669"/>
    <property type="project" value="TreeGrafter"/>
</dbReference>